<feature type="compositionally biased region" description="Low complexity" evidence="2">
    <location>
        <begin position="716"/>
        <end position="738"/>
    </location>
</feature>
<dbReference type="PROSITE" id="PS51673">
    <property type="entry name" value="SUZ"/>
    <property type="match status" value="1"/>
</dbReference>
<feature type="compositionally biased region" description="Low complexity" evidence="2">
    <location>
        <begin position="939"/>
        <end position="955"/>
    </location>
</feature>
<feature type="compositionally biased region" description="Low complexity" evidence="2">
    <location>
        <begin position="792"/>
        <end position="803"/>
    </location>
</feature>
<feature type="compositionally biased region" description="Acidic residues" evidence="2">
    <location>
        <begin position="187"/>
        <end position="196"/>
    </location>
</feature>
<keyword evidence="6" id="KW-1185">Reference proteome</keyword>
<feature type="compositionally biased region" description="Polar residues" evidence="2">
    <location>
        <begin position="551"/>
        <end position="561"/>
    </location>
</feature>
<feature type="compositionally biased region" description="Low complexity" evidence="2">
    <location>
        <begin position="249"/>
        <end position="272"/>
    </location>
</feature>
<dbReference type="AlphaFoldDB" id="A0A9P6EA69"/>
<dbReference type="SUPFAM" id="SSF82708">
    <property type="entry name" value="R3H domain"/>
    <property type="match status" value="1"/>
</dbReference>
<reference evidence="5" key="1">
    <citation type="submission" date="2020-11" db="EMBL/GenBank/DDBJ databases">
        <authorList>
            <consortium name="DOE Joint Genome Institute"/>
            <person name="Ahrendt S."/>
            <person name="Riley R."/>
            <person name="Andreopoulos W."/>
            <person name="Labutti K."/>
            <person name="Pangilinan J."/>
            <person name="Ruiz-Duenas F.J."/>
            <person name="Barrasa J.M."/>
            <person name="Sanchez-Garcia M."/>
            <person name="Camarero S."/>
            <person name="Miyauchi S."/>
            <person name="Serrano A."/>
            <person name="Linde D."/>
            <person name="Babiker R."/>
            <person name="Drula E."/>
            <person name="Ayuso-Fernandez I."/>
            <person name="Pacheco R."/>
            <person name="Padilla G."/>
            <person name="Ferreira P."/>
            <person name="Barriuso J."/>
            <person name="Kellner H."/>
            <person name="Castanera R."/>
            <person name="Alfaro M."/>
            <person name="Ramirez L."/>
            <person name="Pisabarro A.G."/>
            <person name="Kuo A."/>
            <person name="Tritt A."/>
            <person name="Lipzen A."/>
            <person name="He G."/>
            <person name="Yan M."/>
            <person name="Ng V."/>
            <person name="Cullen D."/>
            <person name="Martin F."/>
            <person name="Rosso M.-N."/>
            <person name="Henrissat B."/>
            <person name="Hibbett D."/>
            <person name="Martinez A.T."/>
            <person name="Grigoriev I.V."/>
        </authorList>
    </citation>
    <scope>NUCLEOTIDE SEQUENCE</scope>
    <source>
        <strain evidence="5">CBS 506.95</strain>
    </source>
</reference>
<dbReference type="InterPro" id="IPR001374">
    <property type="entry name" value="R3H_dom"/>
</dbReference>
<evidence type="ECO:0000256" key="1">
    <source>
        <dbReference type="ARBA" id="ARBA00022553"/>
    </source>
</evidence>
<dbReference type="PROSITE" id="PS51061">
    <property type="entry name" value="R3H"/>
    <property type="match status" value="1"/>
</dbReference>
<dbReference type="CDD" id="cd02642">
    <property type="entry name" value="R3H_encore_like"/>
    <property type="match status" value="1"/>
</dbReference>
<feature type="compositionally biased region" description="Polar residues" evidence="2">
    <location>
        <begin position="856"/>
        <end position="879"/>
    </location>
</feature>
<dbReference type="Gene3D" id="3.30.1370.50">
    <property type="entry name" value="R3H-like domain"/>
    <property type="match status" value="1"/>
</dbReference>
<sequence>MDSSLSSSASAGNMAAKMNIASPTSVLAGTAGASPLVGRTTPSPSSSASSNPPLLPASAPTTPSLNSEVDPQIIEALRSKDRIYVLKLGEQFEGLIKERRTRVELTPATSYQRLLVHRCSAYYKLQPESDPVTKALYVVPTSESKIPERRICELVPAESNSHPSFKIMKRAPDRRKPHSHAGSIAGEDADLSDVEPSEAGSLGGQSSITSGSTKKRMTIEQREAAYNEARSRIFMGFEEKEKIKDKDMSASSSSLSVSGSTSTSAGGRSSAGDTDDMVSSPATESEWSTPSGTFVRDKRRGGGSGGASSSRSLRSGGSFRGDGSGSSSRNSRAASPSFSYATLYEPPPSAHAYDGPQHPVPPNMAYHHSPQYGYQYPSPNSGPNPSFVPTYPYYTNSPIPYQSPPPMQHNPSDPSLASGLDPYSPPHQMNYGQPYGWPHLQSPQHPMHMSMPPPAQHQQQPQQHLPQQNGVHSMGPMSPPSHLPPGPPTHTPPYSPYGIAPQHAYSYPMNQYYPPGAVLSPAGQPGQHPTAPQAMASPPLLHPGMGMHPHQQMQSNPQSYPSYDIARSMNPNQMGHISQSDFNSHQPNQFGQNQVGASGPRGGLGNGVLTAGNNSVNGRPIPARDGSNSSGGKRNMQPMPTPANTRSAWSYGPGVSLGGFPTGLAASGGGAFGGGGGGNDSVGPRFNNSNNSNRRTSGHTNSGGNSRASSNCDDVSSIASSSTTSSSSRRTYTSTTSSQQQHPLPPRPDWAVGMKAQPTLASRHHDQHSLSNSRTLSPISPPRSGDQSLPVNSISSGSSGNAADPNSPRHPASAGFVAPSSLQAVDFPPLTTAGPQEKRGPVATGAWGASRPILSPTLNGNSVGPSSVTTSPGVPQSPRSGAGEDGKGFEMYTPKLVRRTAPNTTNPQPPLPRSPAANPVALVGQVASMSLTDTDVDGSTSASQSSSRVAPSTLA</sequence>
<comment type="caution">
    <text evidence="5">The sequence shown here is derived from an EMBL/GenBank/DDBJ whole genome shotgun (WGS) entry which is preliminary data.</text>
</comment>
<feature type="region of interest" description="Disordered" evidence="2">
    <location>
        <begin position="675"/>
        <end position="955"/>
    </location>
</feature>
<feature type="region of interest" description="Disordered" evidence="2">
    <location>
        <begin position="163"/>
        <end position="218"/>
    </location>
</feature>
<dbReference type="InterPro" id="IPR036867">
    <property type="entry name" value="R3H_dom_sf"/>
</dbReference>
<feature type="compositionally biased region" description="Low complexity" evidence="2">
    <location>
        <begin position="441"/>
        <end position="476"/>
    </location>
</feature>
<gene>
    <name evidence="5" type="ORF">CPB83DRAFT_859653</name>
</gene>
<dbReference type="PANTHER" id="PTHR15672:SF8">
    <property type="entry name" value="PROTEIN ENCORE"/>
    <property type="match status" value="1"/>
</dbReference>
<feature type="domain" description="R3H" evidence="3">
    <location>
        <begin position="82"/>
        <end position="144"/>
    </location>
</feature>
<dbReference type="Proteomes" id="UP000807306">
    <property type="component" value="Unassembled WGS sequence"/>
</dbReference>
<proteinExistence type="predicted"/>
<evidence type="ECO:0000313" key="6">
    <source>
        <dbReference type="Proteomes" id="UP000807306"/>
    </source>
</evidence>
<feature type="compositionally biased region" description="Pro residues" evidence="2">
    <location>
        <begin position="477"/>
        <end position="495"/>
    </location>
</feature>
<feature type="region of interest" description="Disordered" evidence="2">
    <location>
        <begin position="348"/>
        <end position="497"/>
    </location>
</feature>
<dbReference type="InterPro" id="IPR024771">
    <property type="entry name" value="SUZ"/>
</dbReference>
<dbReference type="GO" id="GO:0006012">
    <property type="term" value="P:galactose metabolic process"/>
    <property type="evidence" value="ECO:0007669"/>
    <property type="project" value="TreeGrafter"/>
</dbReference>
<evidence type="ECO:0000259" key="3">
    <source>
        <dbReference type="PROSITE" id="PS51061"/>
    </source>
</evidence>
<feature type="domain" description="SUZ" evidence="4">
    <location>
        <begin position="145"/>
        <end position="238"/>
    </location>
</feature>
<keyword evidence="1" id="KW-0597">Phosphoprotein</keyword>
<dbReference type="PANTHER" id="PTHR15672">
    <property type="entry name" value="CAMP-REGULATED PHOSPHOPROTEIN 21 RELATED R3H DOMAIN CONTAINING PROTEIN"/>
    <property type="match status" value="1"/>
</dbReference>
<feature type="compositionally biased region" description="Low complexity" evidence="2">
    <location>
        <begin position="325"/>
        <end position="334"/>
    </location>
</feature>
<feature type="compositionally biased region" description="Low complexity" evidence="2">
    <location>
        <begin position="40"/>
        <end position="65"/>
    </location>
</feature>
<evidence type="ECO:0008006" key="7">
    <source>
        <dbReference type="Google" id="ProtNLM"/>
    </source>
</evidence>
<organism evidence="5 6">
    <name type="scientific">Crepidotus variabilis</name>
    <dbReference type="NCBI Taxonomy" id="179855"/>
    <lineage>
        <taxon>Eukaryota</taxon>
        <taxon>Fungi</taxon>
        <taxon>Dikarya</taxon>
        <taxon>Basidiomycota</taxon>
        <taxon>Agaricomycotina</taxon>
        <taxon>Agaricomycetes</taxon>
        <taxon>Agaricomycetidae</taxon>
        <taxon>Agaricales</taxon>
        <taxon>Agaricineae</taxon>
        <taxon>Crepidotaceae</taxon>
        <taxon>Crepidotus</taxon>
    </lineage>
</organism>
<feature type="compositionally biased region" description="Polar residues" evidence="2">
    <location>
        <begin position="703"/>
        <end position="714"/>
    </location>
</feature>
<feature type="compositionally biased region" description="Polar residues" evidence="2">
    <location>
        <begin position="569"/>
        <end position="596"/>
    </location>
</feature>
<feature type="compositionally biased region" description="Basic residues" evidence="2">
    <location>
        <begin position="167"/>
        <end position="179"/>
    </location>
</feature>
<dbReference type="GO" id="GO:0003676">
    <property type="term" value="F:nucleic acid binding"/>
    <property type="evidence" value="ECO:0007669"/>
    <property type="project" value="UniProtKB-UniRule"/>
</dbReference>
<feature type="compositionally biased region" description="Polar residues" evidence="2">
    <location>
        <begin position="280"/>
        <end position="292"/>
    </location>
</feature>
<accession>A0A9P6EA69</accession>
<protein>
    <recommendedName>
        <fullName evidence="7">SUZ domain-containing protein</fullName>
    </recommendedName>
</protein>
<dbReference type="Pfam" id="PF12752">
    <property type="entry name" value="SUZ"/>
    <property type="match status" value="1"/>
</dbReference>
<feature type="compositionally biased region" description="Low complexity" evidence="2">
    <location>
        <begin position="687"/>
        <end position="702"/>
    </location>
</feature>
<evidence type="ECO:0000256" key="2">
    <source>
        <dbReference type="SAM" id="MobiDB-lite"/>
    </source>
</evidence>
<dbReference type="InterPro" id="IPR051937">
    <property type="entry name" value="R3H_domain_containing"/>
</dbReference>
<feature type="region of interest" description="Disordered" evidence="2">
    <location>
        <begin position="518"/>
        <end position="650"/>
    </location>
</feature>
<dbReference type="EMBL" id="MU157885">
    <property type="protein sequence ID" value="KAF9525337.1"/>
    <property type="molecule type" value="Genomic_DNA"/>
</dbReference>
<feature type="region of interest" description="Disordered" evidence="2">
    <location>
        <begin position="242"/>
        <end position="334"/>
    </location>
</feature>
<dbReference type="OrthoDB" id="278430at2759"/>
<evidence type="ECO:0000313" key="5">
    <source>
        <dbReference type="EMBL" id="KAF9525337.1"/>
    </source>
</evidence>
<feature type="region of interest" description="Disordered" evidence="2">
    <location>
        <begin position="31"/>
        <end position="67"/>
    </location>
</feature>
<feature type="compositionally biased region" description="Polar residues" evidence="2">
    <location>
        <begin position="769"/>
        <end position="778"/>
    </location>
</feature>
<feature type="compositionally biased region" description="Low complexity" evidence="2">
    <location>
        <begin position="307"/>
        <end position="317"/>
    </location>
</feature>
<evidence type="ECO:0000259" key="4">
    <source>
        <dbReference type="PROSITE" id="PS51673"/>
    </source>
</evidence>
<name>A0A9P6EA69_9AGAR</name>